<evidence type="ECO:0008006" key="3">
    <source>
        <dbReference type="Google" id="ProtNLM"/>
    </source>
</evidence>
<dbReference type="RefSeq" id="WP_092067111.1">
    <property type="nucleotide sequence ID" value="NZ_FNHB01000001.1"/>
</dbReference>
<reference evidence="1 2" key="1">
    <citation type="submission" date="2016-10" db="EMBL/GenBank/DDBJ databases">
        <authorList>
            <person name="de Groot N.N."/>
        </authorList>
    </citation>
    <scope>NUCLEOTIDE SEQUENCE [LARGE SCALE GENOMIC DNA]</scope>
    <source>
        <strain evidence="1 2">DSM 1736</strain>
    </source>
</reference>
<accession>A0A1G9KIU0</accession>
<proteinExistence type="predicted"/>
<dbReference type="AlphaFoldDB" id="A0A1G9KIU0"/>
<evidence type="ECO:0000313" key="1">
    <source>
        <dbReference type="EMBL" id="SDL49355.1"/>
    </source>
</evidence>
<organism evidence="1 2">
    <name type="scientific">Dendrosporobacter quercicolus</name>
    <dbReference type="NCBI Taxonomy" id="146817"/>
    <lineage>
        <taxon>Bacteria</taxon>
        <taxon>Bacillati</taxon>
        <taxon>Bacillota</taxon>
        <taxon>Negativicutes</taxon>
        <taxon>Selenomonadales</taxon>
        <taxon>Sporomusaceae</taxon>
        <taxon>Dendrosporobacter</taxon>
    </lineage>
</organism>
<evidence type="ECO:0000313" key="2">
    <source>
        <dbReference type="Proteomes" id="UP000214880"/>
    </source>
</evidence>
<sequence length="141" mass="15382">MGFSLTIEGQETLNYDGKIIDGVQASLSTPRDSRAKSTDAAMTLVISGKLHADRGGANSPTVELFKWAQVPAEKKEAYRKVTVQIEGVSNTKFRTIILDKAFVIDYNEIYNSQAGVGIFTVVIRQKVDVIDAVTVESDLSL</sequence>
<protein>
    <recommendedName>
        <fullName evidence="3">Membrane-associated protease 1</fullName>
    </recommendedName>
</protein>
<dbReference type="STRING" id="146817.SAMN04488502_10144"/>
<dbReference type="OrthoDB" id="1665703at2"/>
<dbReference type="Proteomes" id="UP000214880">
    <property type="component" value="Unassembled WGS sequence"/>
</dbReference>
<gene>
    <name evidence="1" type="ORF">SAMN04488502_10144</name>
</gene>
<keyword evidence="2" id="KW-1185">Reference proteome</keyword>
<name>A0A1G9KIU0_9FIRM</name>
<dbReference type="EMBL" id="FNHB01000001">
    <property type="protein sequence ID" value="SDL49355.1"/>
    <property type="molecule type" value="Genomic_DNA"/>
</dbReference>